<keyword evidence="4" id="KW-0732">Signal</keyword>
<dbReference type="Pfam" id="PF01476">
    <property type="entry name" value="LysM"/>
    <property type="match status" value="2"/>
</dbReference>
<sequence>MRVNKLLASLQVAGLAAATSPYQAIHQRSFNETLLPNSTDVQATTFSASSSSSASLSTTSTFAQERSSSAIDSTSSIVTSSILTQSSDVNTTSTSSPIRQPTKAIVDSTVPSGSAVANALLASAASNSTSPADLTTASTSEIASVALTSSTLSTLNSTLSATTLASKIGIVSANASTSISLSTTSSTLHNAMSSSVLSALNSTTPTPSPASKVAVVSAIASTLNPTQQTSSTITVSSNATALYGAILLNSSATVAVSSASVTAAPLNDTNKALRTTTVIRTLFNSVTVTDVIVVNGTVTIFTTGSPAKTASSTIVPIAVTTSLANITSASGKDDSCDQYYIAQAGDSCAKVATLFTMPLATFMSYNPSIESCDRLKTGDAYCVIAHGNQGSASLATPESVSNDTTASANGTSSSAKPQYALLNGSTVIVAQITSTIPASSSTGSVSGKTTTQSTVSVSSSSSTSHASAMGTSTLIASTTASAVQVLSPTTQTITRVATTTKYFTVDVTETDYITSTVFVTTITDVTTKYVTAMLTALRAVGQPGTLSSNSACGTPKTIVITRPASMSPAIVATPGKSSSRTVSTSIRGTSSVRGTTSTTSAAGTVATTTRFCPTLNGTVWTDPQGSQHLIYCDIAFRGTTVDSTAVKKRATSPTSLAQCISVCDGMQSCVGTAFDGKTCTYYNSLGSSYASSGMQFARVVSKAATSSGSIRSSTTTKTISASVYATTVTKTFSTNGKLTTVTTVTSLTRVTSTLPAVKTSSAVSTKATVMSTTSRKTSSATVSSKSAVVSRPSSSVKPSSASSSIKATSVKPSSAPSSVKAISVKSSSSSRATASSSKPAVSSKVSSSVKASSAATTLRTSLSSTSKKTTCATAPPPAPTQTGIVSGCTKWYVAQSGDYCYLIADEYGLDVNTFMAWNPAVNAPSCNNVQVNAAYCVAVGCPASGASSTLTSSAGSPTTKTTSASTVTSATSTSSVVPYKMYTGNGTVAAGWPSQAQWKSFDALWTLNLPNMRQSCENNWAVPNDSDSELGALKAAILDIGTAQGVDPRFILAIIMQESNGCVRVITTSYGVRNPGLMQSHNGAGTCNEGGTVQTPCPASEIQQMVEDGVAGTSSGDGLVQCLAETGVTDISKFYRAARIYNGGVGGYRPDDLGSGCCTLCYSSDVANRLTGWATGNSKCSL</sequence>
<dbReference type="Gene3D" id="3.10.350.10">
    <property type="entry name" value="LysM domain"/>
    <property type="match status" value="2"/>
</dbReference>
<dbReference type="SMART" id="SM00257">
    <property type="entry name" value="LysM"/>
    <property type="match status" value="2"/>
</dbReference>
<feature type="region of interest" description="Disordered" evidence="3">
    <location>
        <begin position="393"/>
        <end position="413"/>
    </location>
</feature>
<evidence type="ECO:0000313" key="7">
    <source>
        <dbReference type="Proteomes" id="UP001562354"/>
    </source>
</evidence>
<dbReference type="SUPFAM" id="SSF54106">
    <property type="entry name" value="LysM domain"/>
    <property type="match status" value="2"/>
</dbReference>
<protein>
    <recommendedName>
        <fullName evidence="5">LysM domain-containing protein</fullName>
    </recommendedName>
</protein>
<feature type="compositionally biased region" description="Low complexity" evidence="3">
    <location>
        <begin position="577"/>
        <end position="599"/>
    </location>
</feature>
<name>A0ABR3PGV0_9PEZI</name>
<evidence type="ECO:0000256" key="4">
    <source>
        <dbReference type="SAM" id="SignalP"/>
    </source>
</evidence>
<gene>
    <name evidence="6" type="ORF">AAFC00_002192</name>
</gene>
<evidence type="ECO:0000256" key="3">
    <source>
        <dbReference type="SAM" id="MobiDB-lite"/>
    </source>
</evidence>
<keyword evidence="2" id="KW-0843">Virulence</keyword>
<dbReference type="CDD" id="cd00118">
    <property type="entry name" value="LysM"/>
    <property type="match status" value="2"/>
</dbReference>
<feature type="compositionally biased region" description="Low complexity" evidence="3">
    <location>
        <begin position="771"/>
        <end position="814"/>
    </location>
</feature>
<accession>A0ABR3PGV0</accession>
<dbReference type="InterPro" id="IPR018392">
    <property type="entry name" value="LysM"/>
</dbReference>
<dbReference type="InterPro" id="IPR036779">
    <property type="entry name" value="LysM_dom_sf"/>
</dbReference>
<dbReference type="PANTHER" id="PTHR34997:SF1">
    <property type="entry name" value="PEPTIDOGLYCAN-BINDING LYSIN DOMAIN"/>
    <property type="match status" value="1"/>
</dbReference>
<dbReference type="Proteomes" id="UP001562354">
    <property type="component" value="Unassembled WGS sequence"/>
</dbReference>
<keyword evidence="7" id="KW-1185">Reference proteome</keyword>
<feature type="domain" description="LysM" evidence="5">
    <location>
        <begin position="890"/>
        <end position="937"/>
    </location>
</feature>
<dbReference type="PROSITE" id="PS51782">
    <property type="entry name" value="LYSM"/>
    <property type="match status" value="2"/>
</dbReference>
<feature type="compositionally biased region" description="Low complexity" evidence="3">
    <location>
        <begin position="401"/>
        <end position="413"/>
    </location>
</feature>
<feature type="chain" id="PRO_5045681030" description="LysM domain-containing protein" evidence="4">
    <location>
        <begin position="19"/>
        <end position="1182"/>
    </location>
</feature>
<evidence type="ECO:0000259" key="5">
    <source>
        <dbReference type="PROSITE" id="PS51782"/>
    </source>
</evidence>
<evidence type="ECO:0000256" key="1">
    <source>
        <dbReference type="ARBA" id="ARBA00022669"/>
    </source>
</evidence>
<feature type="signal peptide" evidence="4">
    <location>
        <begin position="1"/>
        <end position="18"/>
    </location>
</feature>
<feature type="region of interest" description="Disordered" evidence="3">
    <location>
        <begin position="948"/>
        <end position="967"/>
    </location>
</feature>
<feature type="region of interest" description="Disordered" evidence="3">
    <location>
        <begin position="437"/>
        <end position="465"/>
    </location>
</feature>
<comment type="caution">
    <text evidence="6">The sequence shown here is derived from an EMBL/GenBank/DDBJ whole genome shotgun (WGS) entry which is preliminary data.</text>
</comment>
<keyword evidence="1" id="KW-0147">Chitin-binding</keyword>
<proteinExistence type="predicted"/>
<dbReference type="GeneID" id="95975894"/>
<dbReference type="InterPro" id="IPR052210">
    <property type="entry name" value="LysM1-like"/>
</dbReference>
<dbReference type="PANTHER" id="PTHR34997">
    <property type="entry name" value="AM15"/>
    <property type="match status" value="1"/>
</dbReference>
<dbReference type="SUPFAM" id="SSF53955">
    <property type="entry name" value="Lysozyme-like"/>
    <property type="match status" value="1"/>
</dbReference>
<evidence type="ECO:0000313" key="6">
    <source>
        <dbReference type="EMBL" id="KAL1305285.1"/>
    </source>
</evidence>
<organism evidence="6 7">
    <name type="scientific">Neodothiora populina</name>
    <dbReference type="NCBI Taxonomy" id="2781224"/>
    <lineage>
        <taxon>Eukaryota</taxon>
        <taxon>Fungi</taxon>
        <taxon>Dikarya</taxon>
        <taxon>Ascomycota</taxon>
        <taxon>Pezizomycotina</taxon>
        <taxon>Dothideomycetes</taxon>
        <taxon>Dothideomycetidae</taxon>
        <taxon>Dothideales</taxon>
        <taxon>Dothioraceae</taxon>
        <taxon>Neodothiora</taxon>
    </lineage>
</organism>
<evidence type="ECO:0000256" key="2">
    <source>
        <dbReference type="ARBA" id="ARBA00023026"/>
    </source>
</evidence>
<feature type="region of interest" description="Disordered" evidence="3">
    <location>
        <begin position="770"/>
        <end position="814"/>
    </location>
</feature>
<feature type="domain" description="LysM" evidence="5">
    <location>
        <begin position="338"/>
        <end position="383"/>
    </location>
</feature>
<dbReference type="Gene3D" id="1.10.530.10">
    <property type="match status" value="1"/>
</dbReference>
<reference evidence="6 7" key="1">
    <citation type="submission" date="2024-07" db="EMBL/GenBank/DDBJ databases">
        <title>Draft sequence of the Neodothiora populina.</title>
        <authorList>
            <person name="Drown D.D."/>
            <person name="Schuette U.S."/>
            <person name="Buechlein A.B."/>
            <person name="Rusch D.R."/>
            <person name="Winton L.W."/>
            <person name="Adams G.A."/>
        </authorList>
    </citation>
    <scope>NUCLEOTIDE SEQUENCE [LARGE SCALE GENOMIC DNA]</scope>
    <source>
        <strain evidence="6 7">CPC 39397</strain>
    </source>
</reference>
<dbReference type="EMBL" id="JBFMKM010000007">
    <property type="protein sequence ID" value="KAL1305285.1"/>
    <property type="molecule type" value="Genomic_DNA"/>
</dbReference>
<dbReference type="InterPro" id="IPR023346">
    <property type="entry name" value="Lysozyme-like_dom_sf"/>
</dbReference>
<feature type="region of interest" description="Disordered" evidence="3">
    <location>
        <begin position="570"/>
        <end position="599"/>
    </location>
</feature>
<dbReference type="RefSeq" id="XP_069201558.1">
    <property type="nucleotide sequence ID" value="XM_069341477.1"/>
</dbReference>